<dbReference type="PROSITE" id="PS50923">
    <property type="entry name" value="SUSHI"/>
    <property type="match status" value="8"/>
</dbReference>
<dbReference type="InterPro" id="IPR051277">
    <property type="entry name" value="SEZ6_CSMD_C4BPB_Regulators"/>
</dbReference>
<gene>
    <name evidence="13" type="ORF">BRAFLDRAFT_194004</name>
</gene>
<dbReference type="FunFam" id="2.10.70.10:FF:000064">
    <property type="entry name" value="Fibulin 7"/>
    <property type="match status" value="3"/>
</dbReference>
<dbReference type="SMART" id="SM00032">
    <property type="entry name" value="CCP"/>
    <property type="match status" value="8"/>
</dbReference>
<dbReference type="EMBL" id="GG666606">
    <property type="protein sequence ID" value="EEN49836.1"/>
    <property type="molecule type" value="Genomic_DNA"/>
</dbReference>
<sequence length="450" mass="48405">NFYYNDEVTFVCNQGYYLLGAFTVKCQVDLTWSDPAPTCITAPCPSLTPPDNGTMRPIGLNSYNDEVTFSCNQKFVLVGASGARCQANRHWSHPVPTCQFGQCPSLTPPDNGTMSPTEVNYGVTFACNQGYYLLGAFTVWCQADGTWSDPVPTCILVQCPTLTPPDNGTLSPTGVNFYLKDEATFGCNQGYYLLGVFTVTCQADQTWSDPVPTCIRKSCPTLTAPGNGTLSPMGANFYTDRVAFSCNQGYELEGALDTTCQMNQIWSDAVPTCNPVQCPTLTPPNDGTLSPTGANSYNNEVTFVCNQKYLLEGASRVRCQADKTWSDSVPTCTAVQCPTLTAPSNGTLSPIGANSYTDEVTFTCNQKFVLEGASSVRCQANGTWSNPVPTCTDVHCPMLTPPDNGALSPTGVNSYTDEATFSCNQHYVLEGASSVRCQANGTWTDPIPTC</sequence>
<keyword evidence="5" id="KW-0732">Signal</keyword>
<evidence type="ECO:0000256" key="1">
    <source>
        <dbReference type="ARBA" id="ARBA00004613"/>
    </source>
</evidence>
<evidence type="ECO:0000256" key="3">
    <source>
        <dbReference type="ARBA" id="ARBA00022536"/>
    </source>
</evidence>
<keyword evidence="2" id="KW-0964">Secreted</keyword>
<dbReference type="GO" id="GO:0007155">
    <property type="term" value="P:cell adhesion"/>
    <property type="evidence" value="ECO:0007669"/>
    <property type="project" value="UniProtKB-KW"/>
</dbReference>
<comment type="subcellular location">
    <subcellularLocation>
        <location evidence="1">Secreted</location>
    </subcellularLocation>
</comment>
<proteinExistence type="predicted"/>
<dbReference type="eggNOG" id="KOG4297">
    <property type="taxonomic scope" value="Eukaryota"/>
</dbReference>
<feature type="disulfide bond" evidence="11">
    <location>
        <begin position="187"/>
        <end position="214"/>
    </location>
</feature>
<name>C3ZC64_BRAFL</name>
<dbReference type="AlphaFoldDB" id="C3ZC64"/>
<feature type="domain" description="Sushi" evidence="12">
    <location>
        <begin position="42"/>
        <end position="100"/>
    </location>
</feature>
<evidence type="ECO:0000259" key="12">
    <source>
        <dbReference type="PROSITE" id="PS50923"/>
    </source>
</evidence>
<keyword evidence="4 11" id="KW-0768">Sushi</keyword>
<organism>
    <name type="scientific">Branchiostoma floridae</name>
    <name type="common">Florida lancelet</name>
    <name type="synonym">Amphioxus</name>
    <dbReference type="NCBI Taxonomy" id="7739"/>
    <lineage>
        <taxon>Eukaryota</taxon>
        <taxon>Metazoa</taxon>
        <taxon>Chordata</taxon>
        <taxon>Cephalochordata</taxon>
        <taxon>Leptocardii</taxon>
        <taxon>Amphioxiformes</taxon>
        <taxon>Branchiostomatidae</taxon>
        <taxon>Branchiostoma</taxon>
    </lineage>
</organism>
<feature type="disulfide bond" evidence="11">
    <location>
        <begin position="12"/>
        <end position="39"/>
    </location>
</feature>
<feature type="domain" description="Sushi" evidence="12">
    <location>
        <begin position="157"/>
        <end position="216"/>
    </location>
</feature>
<keyword evidence="8" id="KW-0130">Cell adhesion</keyword>
<dbReference type="InterPro" id="IPR000436">
    <property type="entry name" value="Sushi_SCR_CCP_dom"/>
</dbReference>
<dbReference type="Gene3D" id="2.10.70.10">
    <property type="entry name" value="Complement Module, domain 1"/>
    <property type="match status" value="8"/>
</dbReference>
<evidence type="ECO:0000313" key="13">
    <source>
        <dbReference type="EMBL" id="EEN49836.1"/>
    </source>
</evidence>
<keyword evidence="7" id="KW-0106">Calcium</keyword>
<feature type="disulfide bond" evidence="11">
    <location>
        <begin position="423"/>
        <end position="450"/>
    </location>
</feature>
<feature type="domain" description="Sushi" evidence="12">
    <location>
        <begin position="101"/>
        <end position="156"/>
    </location>
</feature>
<feature type="domain" description="Sushi" evidence="12">
    <location>
        <begin position="394"/>
        <end position="450"/>
    </location>
</feature>
<accession>C3ZC64</accession>
<feature type="domain" description="Sushi" evidence="12">
    <location>
        <begin position="276"/>
        <end position="334"/>
    </location>
</feature>
<evidence type="ECO:0000256" key="6">
    <source>
        <dbReference type="ARBA" id="ARBA00022737"/>
    </source>
</evidence>
<dbReference type="PANTHER" id="PTHR45656:SF4">
    <property type="entry name" value="PROTEIN CBR-CLEC-78"/>
    <property type="match status" value="1"/>
</dbReference>
<feature type="domain" description="Sushi" evidence="12">
    <location>
        <begin position="335"/>
        <end position="393"/>
    </location>
</feature>
<evidence type="ECO:0000256" key="7">
    <source>
        <dbReference type="ARBA" id="ARBA00022837"/>
    </source>
</evidence>
<dbReference type="STRING" id="7739.C3ZC64"/>
<evidence type="ECO:0000256" key="2">
    <source>
        <dbReference type="ARBA" id="ARBA00022525"/>
    </source>
</evidence>
<dbReference type="CDD" id="cd00033">
    <property type="entry name" value="CCP"/>
    <property type="match status" value="8"/>
</dbReference>
<feature type="non-terminal residue" evidence="13">
    <location>
        <position position="1"/>
    </location>
</feature>
<dbReference type="GO" id="GO:0005576">
    <property type="term" value="C:extracellular region"/>
    <property type="evidence" value="ECO:0007669"/>
    <property type="project" value="UniProtKB-SubCell"/>
</dbReference>
<evidence type="ECO:0000256" key="9">
    <source>
        <dbReference type="ARBA" id="ARBA00023157"/>
    </source>
</evidence>
<feature type="disulfide bond" evidence="11">
    <location>
        <begin position="71"/>
        <end position="98"/>
    </location>
</feature>
<evidence type="ECO:0000256" key="8">
    <source>
        <dbReference type="ARBA" id="ARBA00022889"/>
    </source>
</evidence>
<dbReference type="PANTHER" id="PTHR45656">
    <property type="entry name" value="PROTEIN CBR-CLEC-78"/>
    <property type="match status" value="1"/>
</dbReference>
<feature type="domain" description="Sushi" evidence="12">
    <location>
        <begin position="217"/>
        <end position="275"/>
    </location>
</feature>
<evidence type="ECO:0000256" key="11">
    <source>
        <dbReference type="PROSITE-ProRule" id="PRU00302"/>
    </source>
</evidence>
<evidence type="ECO:0000256" key="5">
    <source>
        <dbReference type="ARBA" id="ARBA00022729"/>
    </source>
</evidence>
<feature type="disulfide bond" evidence="11">
    <location>
        <begin position="364"/>
        <end position="391"/>
    </location>
</feature>
<dbReference type="InterPro" id="IPR035976">
    <property type="entry name" value="Sushi/SCR/CCP_sf"/>
</dbReference>
<feature type="disulfide bond" evidence="11">
    <location>
        <begin position="246"/>
        <end position="273"/>
    </location>
</feature>
<evidence type="ECO:0000256" key="4">
    <source>
        <dbReference type="ARBA" id="ARBA00022659"/>
    </source>
</evidence>
<keyword evidence="3" id="KW-0245">EGF-like domain</keyword>
<keyword evidence="10" id="KW-0325">Glycoprotein</keyword>
<dbReference type="InParanoid" id="C3ZC64"/>
<feature type="disulfide bond" evidence="11">
    <location>
        <begin position="127"/>
        <end position="154"/>
    </location>
</feature>
<protein>
    <recommendedName>
        <fullName evidence="12">Sushi domain-containing protein</fullName>
    </recommendedName>
</protein>
<dbReference type="SUPFAM" id="SSF57535">
    <property type="entry name" value="Complement control module/SCR domain"/>
    <property type="match status" value="8"/>
</dbReference>
<feature type="disulfide bond" evidence="11">
    <location>
        <begin position="305"/>
        <end position="332"/>
    </location>
</feature>
<comment type="caution">
    <text evidence="11">Lacks conserved residue(s) required for the propagation of feature annotation.</text>
</comment>
<keyword evidence="6" id="KW-0677">Repeat</keyword>
<evidence type="ECO:0000256" key="10">
    <source>
        <dbReference type="ARBA" id="ARBA00023180"/>
    </source>
</evidence>
<dbReference type="Pfam" id="PF00084">
    <property type="entry name" value="Sushi"/>
    <property type="match status" value="8"/>
</dbReference>
<reference evidence="13" key="1">
    <citation type="journal article" date="2008" name="Nature">
        <title>The amphioxus genome and the evolution of the chordate karyotype.</title>
        <authorList>
            <consortium name="US DOE Joint Genome Institute (JGI-PGF)"/>
            <person name="Putnam N.H."/>
            <person name="Butts T."/>
            <person name="Ferrier D.E.K."/>
            <person name="Furlong R.F."/>
            <person name="Hellsten U."/>
            <person name="Kawashima T."/>
            <person name="Robinson-Rechavi M."/>
            <person name="Shoguchi E."/>
            <person name="Terry A."/>
            <person name="Yu J.-K."/>
            <person name="Benito-Gutierrez E.L."/>
            <person name="Dubchak I."/>
            <person name="Garcia-Fernandez J."/>
            <person name="Gibson-Brown J.J."/>
            <person name="Grigoriev I.V."/>
            <person name="Horton A.C."/>
            <person name="de Jong P.J."/>
            <person name="Jurka J."/>
            <person name="Kapitonov V.V."/>
            <person name="Kohara Y."/>
            <person name="Kuroki Y."/>
            <person name="Lindquist E."/>
            <person name="Lucas S."/>
            <person name="Osoegawa K."/>
            <person name="Pennacchio L.A."/>
            <person name="Salamov A.A."/>
            <person name="Satou Y."/>
            <person name="Sauka-Spengler T."/>
            <person name="Schmutz J."/>
            <person name="Shin-I T."/>
            <person name="Toyoda A."/>
            <person name="Bronner-Fraser M."/>
            <person name="Fujiyama A."/>
            <person name="Holland L.Z."/>
            <person name="Holland P.W.H."/>
            <person name="Satoh N."/>
            <person name="Rokhsar D.S."/>
        </authorList>
    </citation>
    <scope>NUCLEOTIDE SEQUENCE [LARGE SCALE GENOMIC DNA]</scope>
    <source>
        <strain evidence="13">S238N-H82</strain>
        <tissue evidence="13">Testes</tissue>
    </source>
</reference>
<feature type="non-terminal residue" evidence="13">
    <location>
        <position position="450"/>
    </location>
</feature>
<feature type="domain" description="Sushi" evidence="12">
    <location>
        <begin position="1"/>
        <end position="41"/>
    </location>
</feature>
<keyword evidence="9 11" id="KW-1015">Disulfide bond</keyword>